<dbReference type="STRING" id="1642818.AWE51_10610"/>
<keyword evidence="2" id="KW-1185">Reference proteome</keyword>
<proteinExistence type="predicted"/>
<organism evidence="1 2">
    <name type="scientific">Aquimarina aggregata</name>
    <dbReference type="NCBI Taxonomy" id="1642818"/>
    <lineage>
        <taxon>Bacteria</taxon>
        <taxon>Pseudomonadati</taxon>
        <taxon>Bacteroidota</taxon>
        <taxon>Flavobacteriia</taxon>
        <taxon>Flavobacteriales</taxon>
        <taxon>Flavobacteriaceae</taxon>
        <taxon>Aquimarina</taxon>
    </lineage>
</organism>
<evidence type="ECO:0000313" key="2">
    <source>
        <dbReference type="Proteomes" id="UP000076715"/>
    </source>
</evidence>
<dbReference type="OrthoDB" id="1160184at2"/>
<evidence type="ECO:0000313" key="1">
    <source>
        <dbReference type="EMBL" id="KZS39010.1"/>
    </source>
</evidence>
<sequence>MVNEETEPSTIVENLNLEELVRKEIKSLFDAQPNNDPLYQVYDAIDRAITSKFKVLINETDLIKIDILRITEFFNTFHFFESINDFVRDAYVNSNNLRHGFLTNGVLFRTEKTNNKDQIEFAVGYTITELTQLRSTKPELYKSIVNEVKSQLEGFIATDSEEKWYFWPGCEMKIPKQTNIILDTSISKSKFVIVEKTDSIEDKAQIVVEEKPYQLELSILMDTDFYYKKNEKNKQKLKSGFFTINKADTENYASLDFSEIELELQKGEKKYEYTLYVPYASPRLDVKTNMKIFGADAIVEEFIATCT</sequence>
<dbReference type="Proteomes" id="UP000076715">
    <property type="component" value="Unassembled WGS sequence"/>
</dbReference>
<comment type="caution">
    <text evidence="1">The sequence shown here is derived from an EMBL/GenBank/DDBJ whole genome shotgun (WGS) entry which is preliminary data.</text>
</comment>
<gene>
    <name evidence="1" type="ORF">AWE51_10610</name>
</gene>
<accession>A0A162Y9P0</accession>
<dbReference type="EMBL" id="LQRT01000035">
    <property type="protein sequence ID" value="KZS39010.1"/>
    <property type="molecule type" value="Genomic_DNA"/>
</dbReference>
<dbReference type="AlphaFoldDB" id="A0A162Y9P0"/>
<protein>
    <submittedName>
        <fullName evidence="1">Uncharacterized protein</fullName>
    </submittedName>
</protein>
<name>A0A162Y9P0_9FLAO</name>
<dbReference type="RefSeq" id="WP_066316575.1">
    <property type="nucleotide sequence ID" value="NZ_LQRT01000035.1"/>
</dbReference>
<reference evidence="1 2" key="1">
    <citation type="submission" date="2016-01" db="EMBL/GenBank/DDBJ databases">
        <title>The draft genome sequence of Aquimarina sp. RZW4-3-2.</title>
        <authorList>
            <person name="Wang Y."/>
        </authorList>
    </citation>
    <scope>NUCLEOTIDE SEQUENCE [LARGE SCALE GENOMIC DNA]</scope>
    <source>
        <strain evidence="1 2">RZW4-3-2</strain>
    </source>
</reference>